<name>A0ABR7T174_HELCL</name>
<dbReference type="SUPFAM" id="SSF48008">
    <property type="entry name" value="GntR ligand-binding domain-like"/>
    <property type="match status" value="1"/>
</dbReference>
<dbReference type="PANTHER" id="PTHR43537:SF5">
    <property type="entry name" value="UXU OPERON TRANSCRIPTIONAL REGULATOR"/>
    <property type="match status" value="1"/>
</dbReference>
<dbReference type="InterPro" id="IPR011711">
    <property type="entry name" value="GntR_C"/>
</dbReference>
<dbReference type="Gene3D" id="1.20.120.530">
    <property type="entry name" value="GntR ligand-binding domain-like"/>
    <property type="match status" value="1"/>
</dbReference>
<evidence type="ECO:0000313" key="5">
    <source>
        <dbReference type="EMBL" id="MBC9783594.1"/>
    </source>
</evidence>
<sequence>MLTRKEAQEEAVLSVIHINDEPIGSGSIRQLVADRGLAISEATIGRILKELDQKDYTVKKGFQGRTLTQKGYERLCELKHRREHSTIRKELEETLSPENKKNMLDMLVARRAIEGEIAALAATHITSQEIDAMERVLAHHELHRQRGQYGVEQDIHFHQLLARASRNRVLEKAMDLILQSGRRSPTLEFIRKEVNGNIIDDHLRIFEAIKEKNPDKARSAMISHMENVTRDVTLYWKSH</sequence>
<evidence type="ECO:0000256" key="1">
    <source>
        <dbReference type="ARBA" id="ARBA00023015"/>
    </source>
</evidence>
<proteinExistence type="predicted"/>
<dbReference type="Gene3D" id="1.10.10.10">
    <property type="entry name" value="Winged helix-like DNA-binding domain superfamily/Winged helix DNA-binding domain"/>
    <property type="match status" value="1"/>
</dbReference>
<accession>A0ABR7T174</accession>
<evidence type="ECO:0000259" key="4">
    <source>
        <dbReference type="SMART" id="SM00895"/>
    </source>
</evidence>
<keyword evidence="6" id="KW-1185">Reference proteome</keyword>
<dbReference type="SMART" id="SM00895">
    <property type="entry name" value="FCD"/>
    <property type="match status" value="1"/>
</dbReference>
<evidence type="ECO:0000313" key="6">
    <source>
        <dbReference type="Proteomes" id="UP000617402"/>
    </source>
</evidence>
<dbReference type="Proteomes" id="UP000617402">
    <property type="component" value="Unassembled WGS sequence"/>
</dbReference>
<dbReference type="PANTHER" id="PTHR43537">
    <property type="entry name" value="TRANSCRIPTIONAL REGULATOR, GNTR FAMILY"/>
    <property type="match status" value="1"/>
</dbReference>
<dbReference type="Pfam" id="PF07729">
    <property type="entry name" value="FCD"/>
    <property type="match status" value="1"/>
</dbReference>
<feature type="domain" description="GntR C-terminal" evidence="4">
    <location>
        <begin position="105"/>
        <end position="227"/>
    </location>
</feature>
<dbReference type="RefSeq" id="WP_188038745.1">
    <property type="nucleotide sequence ID" value="NZ_JACVHF010000002.1"/>
</dbReference>
<keyword evidence="3" id="KW-0804">Transcription</keyword>
<keyword evidence="1" id="KW-0805">Transcription regulation</keyword>
<evidence type="ECO:0000256" key="3">
    <source>
        <dbReference type="ARBA" id="ARBA00023163"/>
    </source>
</evidence>
<dbReference type="Pfam" id="PF08461">
    <property type="entry name" value="WHD_RNase_R"/>
    <property type="match status" value="1"/>
</dbReference>
<comment type="caution">
    <text evidence="5">The sequence shown here is derived from an EMBL/GenBank/DDBJ whole genome shotgun (WGS) entry which is preliminary data.</text>
</comment>
<dbReference type="EMBL" id="JACVHF010000002">
    <property type="protein sequence ID" value="MBC9783594.1"/>
    <property type="molecule type" value="Genomic_DNA"/>
</dbReference>
<dbReference type="InterPro" id="IPR008920">
    <property type="entry name" value="TF_FadR/GntR_C"/>
</dbReference>
<gene>
    <name evidence="5" type="ORF">H1S01_03580</name>
</gene>
<dbReference type="InterPro" id="IPR013668">
    <property type="entry name" value="RNase_R_HTH_12"/>
</dbReference>
<keyword evidence="2" id="KW-0238">DNA-binding</keyword>
<organism evidence="5 6">
    <name type="scientific">Heliobacterium chlorum</name>
    <dbReference type="NCBI Taxonomy" id="2698"/>
    <lineage>
        <taxon>Bacteria</taxon>
        <taxon>Bacillati</taxon>
        <taxon>Bacillota</taxon>
        <taxon>Clostridia</taxon>
        <taxon>Eubacteriales</taxon>
        <taxon>Heliobacteriaceae</taxon>
        <taxon>Heliobacterium</taxon>
    </lineage>
</organism>
<reference evidence="5 6" key="1">
    <citation type="submission" date="2020-07" db="EMBL/GenBank/DDBJ databases">
        <title>Draft whole-genome sequence of Heliobacterium chlorum DSM 3682, type strain.</title>
        <authorList>
            <person name="Kyndt J.A."/>
            <person name="Meyer T.E."/>
            <person name="Imhoff J.F."/>
        </authorList>
    </citation>
    <scope>NUCLEOTIDE SEQUENCE [LARGE SCALE GENOMIC DNA]</scope>
    <source>
        <strain evidence="5 6">DSM 3682</strain>
    </source>
</reference>
<dbReference type="InterPro" id="IPR036388">
    <property type="entry name" value="WH-like_DNA-bd_sf"/>
</dbReference>
<evidence type="ECO:0000256" key="2">
    <source>
        <dbReference type="ARBA" id="ARBA00023125"/>
    </source>
</evidence>
<protein>
    <submittedName>
        <fullName evidence="5">FCD domain-containing protein</fullName>
    </submittedName>
</protein>